<evidence type="ECO:0008006" key="5">
    <source>
        <dbReference type="Google" id="ProtNLM"/>
    </source>
</evidence>
<dbReference type="OrthoDB" id="8548296at2"/>
<dbReference type="RefSeq" id="WP_132972594.1">
    <property type="nucleotide sequence ID" value="NZ_SMFX01000001.1"/>
</dbReference>
<dbReference type="EMBL" id="SMFX01000001">
    <property type="protein sequence ID" value="TCK18625.1"/>
    <property type="molecule type" value="Genomic_DNA"/>
</dbReference>
<evidence type="ECO:0000256" key="1">
    <source>
        <dbReference type="SAM" id="Coils"/>
    </source>
</evidence>
<evidence type="ECO:0000313" key="3">
    <source>
        <dbReference type="EMBL" id="TCK18625.1"/>
    </source>
</evidence>
<feature type="region of interest" description="Disordered" evidence="2">
    <location>
        <begin position="39"/>
        <end position="64"/>
    </location>
</feature>
<evidence type="ECO:0000313" key="4">
    <source>
        <dbReference type="Proteomes" id="UP000295707"/>
    </source>
</evidence>
<dbReference type="AlphaFoldDB" id="A0A4R1HE85"/>
<keyword evidence="4" id="KW-1185">Reference proteome</keyword>
<gene>
    <name evidence="3" type="ORF">DFR30_1904</name>
</gene>
<name>A0A4R1HE85_9GAMM</name>
<dbReference type="Proteomes" id="UP000295707">
    <property type="component" value="Unassembled WGS sequence"/>
</dbReference>
<feature type="coiled-coil region" evidence="1">
    <location>
        <begin position="4"/>
        <end position="31"/>
    </location>
</feature>
<keyword evidence="1" id="KW-0175">Coiled coil</keyword>
<reference evidence="3 4" key="1">
    <citation type="submission" date="2019-03" db="EMBL/GenBank/DDBJ databases">
        <title>Genomic Encyclopedia of Type Strains, Phase IV (KMG-IV): sequencing the most valuable type-strain genomes for metagenomic binning, comparative biology and taxonomic classification.</title>
        <authorList>
            <person name="Goeker M."/>
        </authorList>
    </citation>
    <scope>NUCLEOTIDE SEQUENCE [LARGE SCALE GENOMIC DNA]</scope>
    <source>
        <strain evidence="3 4">DSM 19610</strain>
    </source>
</reference>
<sequence length="119" mass="13194">MTTQTEQQDELDALKDDLAALRDDVSAIAASLREFVSQAAQAKRADDGTGGAETEPVDNEAAENQWREFKRKLEETRGHSQQTMQDVSKEVTRHPLASIAVAFGVGYVTAKLFKLLSWR</sequence>
<accession>A0A4R1HE85</accession>
<protein>
    <recommendedName>
        <fullName evidence="5">ElaB/YqjD/DUF883 family membrane-anchored ribosome-binding protein</fullName>
    </recommendedName>
</protein>
<proteinExistence type="predicted"/>
<comment type="caution">
    <text evidence="3">The sequence shown here is derived from an EMBL/GenBank/DDBJ whole genome shotgun (WGS) entry which is preliminary data.</text>
</comment>
<evidence type="ECO:0000256" key="2">
    <source>
        <dbReference type="SAM" id="MobiDB-lite"/>
    </source>
</evidence>
<organism evidence="3 4">
    <name type="scientific">Thiogranum longum</name>
    <dbReference type="NCBI Taxonomy" id="1537524"/>
    <lineage>
        <taxon>Bacteria</taxon>
        <taxon>Pseudomonadati</taxon>
        <taxon>Pseudomonadota</taxon>
        <taxon>Gammaproteobacteria</taxon>
        <taxon>Chromatiales</taxon>
        <taxon>Ectothiorhodospiraceae</taxon>
        <taxon>Thiogranum</taxon>
    </lineage>
</organism>